<dbReference type="GO" id="GO:0009423">
    <property type="term" value="P:chorismate biosynthetic process"/>
    <property type="evidence" value="ECO:0007669"/>
    <property type="project" value="UniProtKB-UniRule"/>
</dbReference>
<gene>
    <name evidence="5" type="primary">aroD</name>
    <name evidence="6" type="ORF">SAMN04487771_101452</name>
</gene>
<evidence type="ECO:0000313" key="7">
    <source>
        <dbReference type="Proteomes" id="UP000199820"/>
    </source>
</evidence>
<dbReference type="AlphaFoldDB" id="A0A1I0DU19"/>
<dbReference type="GO" id="GO:0046279">
    <property type="term" value="P:3,4-dihydroxybenzoate biosynthetic process"/>
    <property type="evidence" value="ECO:0007669"/>
    <property type="project" value="UniProtKB-ARBA"/>
</dbReference>
<comment type="similarity">
    <text evidence="5">Belongs to the type-I 3-dehydroquinase family.</text>
</comment>
<evidence type="ECO:0000256" key="1">
    <source>
        <dbReference type="ARBA" id="ARBA00001864"/>
    </source>
</evidence>
<evidence type="ECO:0000256" key="2">
    <source>
        <dbReference type="ARBA" id="ARBA00023141"/>
    </source>
</evidence>
<keyword evidence="5" id="KW-0028">Amino-acid biosynthesis</keyword>
<dbReference type="UniPathway" id="UPA00053">
    <property type="reaction ID" value="UER00086"/>
</dbReference>
<reference evidence="6 7" key="1">
    <citation type="submission" date="2016-10" db="EMBL/GenBank/DDBJ databases">
        <authorList>
            <person name="de Groot N.N."/>
        </authorList>
    </citation>
    <scope>NUCLEOTIDE SEQUENCE [LARGE SCALE GENOMIC DNA]</scope>
    <source>
        <strain evidence="6 7">KH1P1</strain>
    </source>
</reference>
<dbReference type="InterPro" id="IPR013785">
    <property type="entry name" value="Aldolase_TIM"/>
</dbReference>
<dbReference type="InterPro" id="IPR001381">
    <property type="entry name" value="DHquinase_I"/>
</dbReference>
<proteinExistence type="inferred from homology"/>
<keyword evidence="3 5" id="KW-0456">Lyase</keyword>
<dbReference type="Gene3D" id="3.20.20.70">
    <property type="entry name" value="Aldolase class I"/>
    <property type="match status" value="1"/>
</dbReference>
<accession>A0A1I0DU19</accession>
<dbReference type="GO" id="GO:0008652">
    <property type="term" value="P:amino acid biosynthetic process"/>
    <property type="evidence" value="ECO:0007669"/>
    <property type="project" value="UniProtKB-KW"/>
</dbReference>
<comment type="subunit">
    <text evidence="5">Homodimer.</text>
</comment>
<keyword evidence="7" id="KW-1185">Reference proteome</keyword>
<dbReference type="SUPFAM" id="SSF51569">
    <property type="entry name" value="Aldolase"/>
    <property type="match status" value="1"/>
</dbReference>
<feature type="binding site" evidence="5">
    <location>
        <begin position="49"/>
        <end position="51"/>
    </location>
    <ligand>
        <name>3-dehydroquinate</name>
        <dbReference type="ChEBI" id="CHEBI:32364"/>
    </ligand>
</feature>
<keyword evidence="2 5" id="KW-0057">Aromatic amino acid biosynthesis</keyword>
<feature type="binding site" evidence="5">
    <location>
        <position position="85"/>
    </location>
    <ligand>
        <name>3-dehydroquinate</name>
        <dbReference type="ChEBI" id="CHEBI:32364"/>
    </ligand>
</feature>
<feature type="active site" description="Schiff-base intermediate with substrate" evidence="5">
    <location>
        <position position="173"/>
    </location>
</feature>
<feature type="binding site" evidence="5">
    <location>
        <position position="239"/>
    </location>
    <ligand>
        <name>3-dehydroquinate</name>
        <dbReference type="ChEBI" id="CHEBI:32364"/>
    </ligand>
</feature>
<keyword evidence="4 5" id="KW-0704">Schiff base</keyword>
<dbReference type="HAMAP" id="MF_00214">
    <property type="entry name" value="AroD"/>
    <property type="match status" value="1"/>
</dbReference>
<comment type="function">
    <text evidence="5">Involved in the third step of the chorismate pathway, which leads to the biosynthesis of aromatic amino acids. Catalyzes the cis-dehydration of 3-dehydroquinate (DHQ) and introduces the first double bond of the aromatic ring to yield 3-dehydroshikimate.</text>
</comment>
<dbReference type="EMBL" id="FOIL01000014">
    <property type="protein sequence ID" value="SET36148.1"/>
    <property type="molecule type" value="Genomic_DNA"/>
</dbReference>
<dbReference type="eggNOG" id="COG0710">
    <property type="taxonomic scope" value="Bacteria"/>
</dbReference>
<dbReference type="NCBIfam" id="TIGR01093">
    <property type="entry name" value="aroD"/>
    <property type="match status" value="1"/>
</dbReference>
<comment type="catalytic activity">
    <reaction evidence="1 5">
        <text>3-dehydroquinate = 3-dehydroshikimate + H2O</text>
        <dbReference type="Rhea" id="RHEA:21096"/>
        <dbReference type="ChEBI" id="CHEBI:15377"/>
        <dbReference type="ChEBI" id="CHEBI:16630"/>
        <dbReference type="ChEBI" id="CHEBI:32364"/>
        <dbReference type="EC" id="4.2.1.10"/>
    </reaction>
</comment>
<evidence type="ECO:0000256" key="3">
    <source>
        <dbReference type="ARBA" id="ARBA00023239"/>
    </source>
</evidence>
<dbReference type="CDD" id="cd00502">
    <property type="entry name" value="DHQase_I"/>
    <property type="match status" value="1"/>
</dbReference>
<dbReference type="PANTHER" id="PTHR43699">
    <property type="entry name" value="3-DEHYDROQUINATE DEHYDRATASE"/>
    <property type="match status" value="1"/>
</dbReference>
<sequence length="262" mass="28829">MNTVRIGEVEVGKGMPKVIVPIVAKTREGILDKAREIRSVAPGTVDMVEWRADFYDEVTDVEKTAETGRLLREILKEIPFLFTFRTAREGGEKEIPAELYTKLNQAMAERGGASCVDVEMFSDEETVKENLRNIHACGIPVIGSRHSFTETPAAEVMVRELRKMQDLGADILKIAVMPKSRKDVAVLLSATADMCENYADRPLITMSMGPYGMISRISGEVFGSSMTFGALGEVSAPGQLPVSALNTALRLVHDELIVRQIK</sequence>
<comment type="pathway">
    <text evidence="5">Metabolic intermediate biosynthesis; chorismate biosynthesis; chorismate from D-erythrose 4-phosphate and phosphoenolpyruvate: step 3/7.</text>
</comment>
<feature type="binding site" evidence="5">
    <location>
        <position position="216"/>
    </location>
    <ligand>
        <name>3-dehydroquinate</name>
        <dbReference type="ChEBI" id="CHEBI:32364"/>
    </ligand>
</feature>
<dbReference type="PANTHER" id="PTHR43699:SF1">
    <property type="entry name" value="3-DEHYDROQUINATE DEHYDRATASE"/>
    <property type="match status" value="1"/>
</dbReference>
<evidence type="ECO:0000256" key="5">
    <source>
        <dbReference type="HAMAP-Rule" id="MF_00214"/>
    </source>
</evidence>
<feature type="binding site" evidence="5">
    <location>
        <position position="235"/>
    </location>
    <ligand>
        <name>3-dehydroquinate</name>
        <dbReference type="ChEBI" id="CHEBI:32364"/>
    </ligand>
</feature>
<dbReference type="InterPro" id="IPR050146">
    <property type="entry name" value="Type-I_3-dehydroquinase"/>
</dbReference>
<name>A0A1I0DU19_9FIRM</name>
<evidence type="ECO:0000313" key="6">
    <source>
        <dbReference type="EMBL" id="SET36148.1"/>
    </source>
</evidence>
<dbReference type="Pfam" id="PF01487">
    <property type="entry name" value="DHquinase_I"/>
    <property type="match status" value="1"/>
</dbReference>
<dbReference type="EC" id="4.2.1.10" evidence="5"/>
<dbReference type="OrthoDB" id="9813659at2"/>
<dbReference type="Proteomes" id="UP000199820">
    <property type="component" value="Unassembled WGS sequence"/>
</dbReference>
<evidence type="ECO:0000256" key="4">
    <source>
        <dbReference type="ARBA" id="ARBA00023270"/>
    </source>
</evidence>
<feature type="active site" description="Proton donor/acceptor" evidence="5">
    <location>
        <position position="146"/>
    </location>
</feature>
<dbReference type="STRING" id="1526.SAMN02910262_02355"/>
<comment type="caution">
    <text evidence="5">Lacks conserved residue(s) required for the propagation of feature annotation.</text>
</comment>
<dbReference type="GO" id="GO:0003855">
    <property type="term" value="F:3-dehydroquinate dehydratase activity"/>
    <property type="evidence" value="ECO:0007669"/>
    <property type="project" value="UniProtKB-UniRule"/>
</dbReference>
<organism evidence="6 7">
    <name type="scientific">[Clostridium] aminophilum</name>
    <dbReference type="NCBI Taxonomy" id="1526"/>
    <lineage>
        <taxon>Bacteria</taxon>
        <taxon>Bacillati</taxon>
        <taxon>Bacillota</taxon>
        <taxon>Clostridia</taxon>
        <taxon>Lachnospirales</taxon>
        <taxon>Lachnospiraceae</taxon>
    </lineage>
</organism>
<dbReference type="FunFam" id="3.20.20.70:FF:000047">
    <property type="entry name" value="3-dehydroquinate dehydratase"/>
    <property type="match status" value="1"/>
</dbReference>
<dbReference type="RefSeq" id="WP_074649221.1">
    <property type="nucleotide sequence ID" value="NZ_FOIL01000014.1"/>
</dbReference>
<dbReference type="GO" id="GO:0009073">
    <property type="term" value="P:aromatic amino acid family biosynthetic process"/>
    <property type="evidence" value="ECO:0007669"/>
    <property type="project" value="UniProtKB-KW"/>
</dbReference>
<protein>
    <recommendedName>
        <fullName evidence="5">3-dehydroquinate dehydratase</fullName>
        <shortName evidence="5">3-dehydroquinase</shortName>
        <ecNumber evidence="5">4.2.1.10</ecNumber>
    </recommendedName>
    <alternativeName>
        <fullName evidence="5">Type I DHQase</fullName>
    </alternativeName>
    <alternativeName>
        <fullName evidence="5">Type I dehydroquinase</fullName>
        <shortName evidence="5">DHQ1</shortName>
    </alternativeName>
</protein>